<organism evidence="9 10">
    <name type="scientific">Oxobacter pfennigii</name>
    <dbReference type="NCBI Taxonomy" id="36849"/>
    <lineage>
        <taxon>Bacteria</taxon>
        <taxon>Bacillati</taxon>
        <taxon>Bacillota</taxon>
        <taxon>Clostridia</taxon>
        <taxon>Eubacteriales</taxon>
        <taxon>Clostridiaceae</taxon>
        <taxon>Oxobacter</taxon>
    </lineage>
</organism>
<name>A0A0P8WAN6_9CLOT</name>
<evidence type="ECO:0000256" key="3">
    <source>
        <dbReference type="ARBA" id="ARBA00022692"/>
    </source>
</evidence>
<dbReference type="AlphaFoldDB" id="A0A0P8WAN6"/>
<dbReference type="Proteomes" id="UP000050326">
    <property type="component" value="Unassembled WGS sequence"/>
</dbReference>
<dbReference type="GO" id="GO:0015744">
    <property type="term" value="P:succinate transport"/>
    <property type="evidence" value="ECO:0007669"/>
    <property type="project" value="TreeGrafter"/>
</dbReference>
<keyword evidence="4 7" id="KW-1133">Transmembrane helix</keyword>
<keyword evidence="2" id="KW-1003">Cell membrane</keyword>
<comment type="caution">
    <text evidence="9">The sequence shown here is derived from an EMBL/GenBank/DDBJ whole genome shotgun (WGS) entry which is preliminary data.</text>
</comment>
<dbReference type="GO" id="GO:0005886">
    <property type="term" value="C:plasma membrane"/>
    <property type="evidence" value="ECO:0007669"/>
    <property type="project" value="UniProtKB-SubCell"/>
</dbReference>
<accession>A0A0P8WAN6</accession>
<sequence length="253" mass="27727">MEAKQVLKIALWAGEILLTNGAEAYRVEETIENICRAYGHECECLAIEKGIFVSIAYGDDEKVTSLKKIKSRNVDLHRIELVNTFSRNIQKELLSYDEAKRMLKEIEKAPNFSLGLRLFSAGMISFIYTLFFNGTIYDAIASAPISIGIYAMLQRLSKAGLFKFLEYFLSGLIIGGVSMMLQGLFPFIIKDNVITGSIIILIPGVPLTNGIKDIIYGHSMSGMIKFAESLLIIIAIGAGIAVALSVGTGVGSW</sequence>
<protein>
    <submittedName>
        <fullName evidence="9">Inner membrane protein YjjP</fullName>
    </submittedName>
</protein>
<dbReference type="Pfam" id="PF06738">
    <property type="entry name" value="ThrE"/>
    <property type="match status" value="1"/>
</dbReference>
<evidence type="ECO:0000256" key="1">
    <source>
        <dbReference type="ARBA" id="ARBA00004651"/>
    </source>
</evidence>
<evidence type="ECO:0000256" key="5">
    <source>
        <dbReference type="ARBA" id="ARBA00023136"/>
    </source>
</evidence>
<dbReference type="InterPro" id="IPR010619">
    <property type="entry name" value="ThrE-like_N"/>
</dbReference>
<proteinExistence type="inferred from homology"/>
<feature type="transmembrane region" description="Helical" evidence="7">
    <location>
        <begin position="193"/>
        <end position="209"/>
    </location>
</feature>
<comment type="similarity">
    <text evidence="6">Belongs to the ThrE exporter (TC 2.A.79) family.</text>
</comment>
<comment type="subcellular location">
    <subcellularLocation>
        <location evidence="1">Cell membrane</location>
        <topology evidence="1">Multi-pass membrane protein</topology>
    </subcellularLocation>
</comment>
<dbReference type="PANTHER" id="PTHR34390:SF2">
    <property type="entry name" value="SUCCINATE TRANSPORTER SUBUNIT YJJP-RELATED"/>
    <property type="match status" value="1"/>
</dbReference>
<dbReference type="EMBL" id="LKET01000029">
    <property type="protein sequence ID" value="KPU44781.1"/>
    <property type="molecule type" value="Genomic_DNA"/>
</dbReference>
<evidence type="ECO:0000256" key="2">
    <source>
        <dbReference type="ARBA" id="ARBA00022475"/>
    </source>
</evidence>
<feature type="transmembrane region" description="Helical" evidence="7">
    <location>
        <begin position="230"/>
        <end position="250"/>
    </location>
</feature>
<feature type="transmembrane region" description="Helical" evidence="7">
    <location>
        <begin position="165"/>
        <end position="187"/>
    </location>
</feature>
<dbReference type="GO" id="GO:0022857">
    <property type="term" value="F:transmembrane transporter activity"/>
    <property type="evidence" value="ECO:0007669"/>
    <property type="project" value="InterPro"/>
</dbReference>
<dbReference type="OrthoDB" id="9813917at2"/>
<feature type="transmembrane region" description="Helical" evidence="7">
    <location>
        <begin position="109"/>
        <end position="130"/>
    </location>
</feature>
<keyword evidence="5 7" id="KW-0472">Membrane</keyword>
<evidence type="ECO:0000256" key="6">
    <source>
        <dbReference type="ARBA" id="ARBA00034125"/>
    </source>
</evidence>
<evidence type="ECO:0000256" key="7">
    <source>
        <dbReference type="SAM" id="Phobius"/>
    </source>
</evidence>
<dbReference type="STRING" id="36849.OXPF_18670"/>
<feature type="transmembrane region" description="Helical" evidence="7">
    <location>
        <begin position="136"/>
        <end position="153"/>
    </location>
</feature>
<evidence type="ECO:0000256" key="4">
    <source>
        <dbReference type="ARBA" id="ARBA00022989"/>
    </source>
</evidence>
<reference evidence="9 10" key="1">
    <citation type="submission" date="2015-09" db="EMBL/GenBank/DDBJ databases">
        <title>Genome sequence of Oxobacter pfennigii DSM 3222.</title>
        <authorList>
            <person name="Poehlein A."/>
            <person name="Bengelsdorf F.R."/>
            <person name="Schiel-Bengelsdorf B."/>
            <person name="Duerre P."/>
            <person name="Daniel R."/>
        </authorList>
    </citation>
    <scope>NUCLEOTIDE SEQUENCE [LARGE SCALE GENOMIC DNA]</scope>
    <source>
        <strain evidence="9 10">DSM 3222</strain>
    </source>
</reference>
<dbReference type="PANTHER" id="PTHR34390">
    <property type="entry name" value="UPF0442 PROTEIN YJJB-RELATED"/>
    <property type="match status" value="1"/>
</dbReference>
<evidence type="ECO:0000313" key="9">
    <source>
        <dbReference type="EMBL" id="KPU44781.1"/>
    </source>
</evidence>
<keyword evidence="10" id="KW-1185">Reference proteome</keyword>
<feature type="domain" description="Threonine/serine exporter-like N-terminal" evidence="8">
    <location>
        <begin position="9"/>
        <end position="246"/>
    </location>
</feature>
<keyword evidence="3 7" id="KW-0812">Transmembrane</keyword>
<dbReference type="PATRIC" id="fig|36849.3.peg.1966"/>
<evidence type="ECO:0000313" key="10">
    <source>
        <dbReference type="Proteomes" id="UP000050326"/>
    </source>
</evidence>
<dbReference type="InterPro" id="IPR050539">
    <property type="entry name" value="ThrE_Dicarb/AminoAcid_Exp"/>
</dbReference>
<evidence type="ECO:0000259" key="8">
    <source>
        <dbReference type="Pfam" id="PF06738"/>
    </source>
</evidence>
<gene>
    <name evidence="9" type="primary">yjjP</name>
    <name evidence="9" type="ORF">OXPF_18670</name>
</gene>
<dbReference type="RefSeq" id="WP_054874973.1">
    <property type="nucleotide sequence ID" value="NZ_LKET01000029.1"/>
</dbReference>